<proteinExistence type="predicted"/>
<sequence length="67" mass="8024">MTLTIDELEEKITLLTLKISNYFEKNRELREENKRLREENEKLKNGQKSDGKFSHLLEDKLKEMEGV</sequence>
<protein>
    <recommendedName>
        <fullName evidence="4">Cell division protein ZapB</fullName>
    </recommendedName>
</protein>
<evidence type="ECO:0008006" key="4">
    <source>
        <dbReference type="Google" id="ProtNLM"/>
    </source>
</evidence>
<dbReference type="KEGG" id="vg:20041747"/>
<accession>A0A076FH14</accession>
<organism evidence="2 3">
    <name type="scientific">Aureococcus anophagefferens virus</name>
    <dbReference type="NCBI Taxonomy" id="1474867"/>
    <lineage>
        <taxon>Viruses</taxon>
        <taxon>Varidnaviria</taxon>
        <taxon>Bamfordvirae</taxon>
        <taxon>Nucleocytoviricota</taxon>
        <taxon>Megaviricetes</taxon>
        <taxon>Imitervirales</taxon>
        <taxon>Schizomimiviridae</taxon>
        <taxon>Kratosvirus</taxon>
        <taxon>Kratosvirus quantuckense</taxon>
    </lineage>
</organism>
<dbReference type="GeneID" id="20041747"/>
<keyword evidence="1" id="KW-0175">Coiled coil</keyword>
<reference evidence="2 3" key="1">
    <citation type="journal article" date="2014" name="Virology">
        <title>Genome of brown tide virus (AaV), the little giant of the Megaviridae, elucidates NCLDV genome expansion and host-virus coevolution.</title>
        <authorList>
            <person name="Moniruzzaman M."/>
            <person name="LeCleir G.R."/>
            <person name="Brown C.M."/>
            <person name="Gobler C.J."/>
            <person name="Bidle K.D."/>
            <person name="Wilson W.H."/>
            <person name="Wilhelm S.W."/>
        </authorList>
    </citation>
    <scope>NUCLEOTIDE SEQUENCE [LARGE SCALE GENOMIC DNA]</scope>
    <source>
        <strain evidence="2">BtV-01</strain>
    </source>
</reference>
<evidence type="ECO:0000256" key="1">
    <source>
        <dbReference type="SAM" id="Coils"/>
    </source>
</evidence>
<evidence type="ECO:0000313" key="3">
    <source>
        <dbReference type="Proteomes" id="UP000028667"/>
    </source>
</evidence>
<gene>
    <name evidence="2" type="ORF">AaV_305</name>
</gene>
<dbReference type="RefSeq" id="YP_009052379.1">
    <property type="nucleotide sequence ID" value="NC_024697.1"/>
</dbReference>
<evidence type="ECO:0000313" key="2">
    <source>
        <dbReference type="EMBL" id="AII17027.1"/>
    </source>
</evidence>
<keyword evidence="3" id="KW-1185">Reference proteome</keyword>
<name>A0A076FH14_9VIRU</name>
<dbReference type="Proteomes" id="UP000028667">
    <property type="component" value="Segment"/>
</dbReference>
<feature type="coiled-coil region" evidence="1">
    <location>
        <begin position="5"/>
        <end position="49"/>
    </location>
</feature>
<dbReference type="EMBL" id="KJ645900">
    <property type="protein sequence ID" value="AII17027.1"/>
    <property type="molecule type" value="Genomic_DNA"/>
</dbReference>